<gene>
    <name evidence="1" type="ORF">G6F51_002269</name>
</gene>
<protein>
    <submittedName>
        <fullName evidence="1">Uncharacterized protein</fullName>
    </submittedName>
</protein>
<sequence length="89" mass="10267">MTSDPVEGRGQMLLITQQFYRPFYSIDPVDDHQLKLHLNEIQGLLLLTTTHNDILQTLITIVEIVHETVRVENKLSGLGEDDFGYAFFY</sequence>
<reference evidence="1" key="1">
    <citation type="journal article" date="2020" name="Microb. Genom.">
        <title>Genetic diversity of clinical and environmental Mucorales isolates obtained from an investigation of mucormycosis cases among solid organ transplant recipients.</title>
        <authorList>
            <person name="Nguyen M.H."/>
            <person name="Kaul D."/>
            <person name="Muto C."/>
            <person name="Cheng S.J."/>
            <person name="Richter R.A."/>
            <person name="Bruno V.M."/>
            <person name="Liu G."/>
            <person name="Beyhan S."/>
            <person name="Sundermann A.J."/>
            <person name="Mounaud S."/>
            <person name="Pasculle A.W."/>
            <person name="Nierman W.C."/>
            <person name="Driscoll E."/>
            <person name="Cumbie R."/>
            <person name="Clancy C.J."/>
            <person name="Dupont C.L."/>
        </authorList>
    </citation>
    <scope>NUCLEOTIDE SEQUENCE</scope>
    <source>
        <strain evidence="1">GL16</strain>
    </source>
</reference>
<comment type="caution">
    <text evidence="1">The sequence shown here is derived from an EMBL/GenBank/DDBJ whole genome shotgun (WGS) entry which is preliminary data.</text>
</comment>
<dbReference type="Proteomes" id="UP000717996">
    <property type="component" value="Unassembled WGS sequence"/>
</dbReference>
<evidence type="ECO:0000313" key="1">
    <source>
        <dbReference type="EMBL" id="KAG1550736.1"/>
    </source>
</evidence>
<name>A0A9P6YKA4_RHIOR</name>
<evidence type="ECO:0000313" key="2">
    <source>
        <dbReference type="Proteomes" id="UP000717996"/>
    </source>
</evidence>
<dbReference type="EMBL" id="JAANIT010000190">
    <property type="protein sequence ID" value="KAG1550736.1"/>
    <property type="molecule type" value="Genomic_DNA"/>
</dbReference>
<dbReference type="AlphaFoldDB" id="A0A9P6YKA4"/>
<proteinExistence type="predicted"/>
<organism evidence="1 2">
    <name type="scientific">Rhizopus oryzae</name>
    <name type="common">Mucormycosis agent</name>
    <name type="synonym">Rhizopus arrhizus var. delemar</name>
    <dbReference type="NCBI Taxonomy" id="64495"/>
    <lineage>
        <taxon>Eukaryota</taxon>
        <taxon>Fungi</taxon>
        <taxon>Fungi incertae sedis</taxon>
        <taxon>Mucoromycota</taxon>
        <taxon>Mucoromycotina</taxon>
        <taxon>Mucoromycetes</taxon>
        <taxon>Mucorales</taxon>
        <taxon>Mucorineae</taxon>
        <taxon>Rhizopodaceae</taxon>
        <taxon>Rhizopus</taxon>
    </lineage>
</organism>
<accession>A0A9P6YKA4</accession>